<protein>
    <submittedName>
        <fullName evidence="1">Uncharacterized protein</fullName>
    </submittedName>
</protein>
<name>A0A0A9D368_ARUDO</name>
<reference evidence="1" key="2">
    <citation type="journal article" date="2015" name="Data Brief">
        <title>Shoot transcriptome of the giant reed, Arundo donax.</title>
        <authorList>
            <person name="Barrero R.A."/>
            <person name="Guerrero F.D."/>
            <person name="Moolhuijzen P."/>
            <person name="Goolsby J.A."/>
            <person name="Tidwell J."/>
            <person name="Bellgard S.E."/>
            <person name="Bellgard M.I."/>
        </authorList>
    </citation>
    <scope>NUCLEOTIDE SEQUENCE</scope>
    <source>
        <tissue evidence="1">Shoot tissue taken approximately 20 cm above the soil surface</tissue>
    </source>
</reference>
<reference evidence="1" key="1">
    <citation type="submission" date="2014-09" db="EMBL/GenBank/DDBJ databases">
        <authorList>
            <person name="Magalhaes I.L.F."/>
            <person name="Oliveira U."/>
            <person name="Santos F.R."/>
            <person name="Vidigal T.H.D.A."/>
            <person name="Brescovit A.D."/>
            <person name="Santos A.J."/>
        </authorList>
    </citation>
    <scope>NUCLEOTIDE SEQUENCE</scope>
    <source>
        <tissue evidence="1">Shoot tissue taken approximately 20 cm above the soil surface</tissue>
    </source>
</reference>
<evidence type="ECO:0000313" key="1">
    <source>
        <dbReference type="EMBL" id="JAD81103.1"/>
    </source>
</evidence>
<proteinExistence type="predicted"/>
<sequence>MESLLGVILKGLLRCLRFCIRTHQFQKIYPLRARNFCSAVSRGIQQRGQPRASCWTIHLSATQVITTNTVPYIHLRALKLMTMDTIQETNHPQRVIHASKEEIPLVNQAMLEFPYHQLSD</sequence>
<dbReference type="AlphaFoldDB" id="A0A0A9D368"/>
<organism evidence="1">
    <name type="scientific">Arundo donax</name>
    <name type="common">Giant reed</name>
    <name type="synonym">Donax arundinaceus</name>
    <dbReference type="NCBI Taxonomy" id="35708"/>
    <lineage>
        <taxon>Eukaryota</taxon>
        <taxon>Viridiplantae</taxon>
        <taxon>Streptophyta</taxon>
        <taxon>Embryophyta</taxon>
        <taxon>Tracheophyta</taxon>
        <taxon>Spermatophyta</taxon>
        <taxon>Magnoliopsida</taxon>
        <taxon>Liliopsida</taxon>
        <taxon>Poales</taxon>
        <taxon>Poaceae</taxon>
        <taxon>PACMAD clade</taxon>
        <taxon>Arundinoideae</taxon>
        <taxon>Arundineae</taxon>
        <taxon>Arundo</taxon>
    </lineage>
</organism>
<dbReference type="EMBL" id="GBRH01216792">
    <property type="protein sequence ID" value="JAD81103.1"/>
    <property type="molecule type" value="Transcribed_RNA"/>
</dbReference>
<accession>A0A0A9D368</accession>